<accession>A0A815Y4J8</accession>
<sequence>TSVLQTFTYPLSNSSKRPSSDTIISSQLNSRRTSRCVVNVQEV</sequence>
<evidence type="ECO:0000313" key="2">
    <source>
        <dbReference type="Proteomes" id="UP000663845"/>
    </source>
</evidence>
<gene>
    <name evidence="1" type="ORF">JYZ213_LOCUS47135</name>
</gene>
<feature type="non-terminal residue" evidence="1">
    <location>
        <position position="1"/>
    </location>
</feature>
<organism evidence="1 2">
    <name type="scientific">Adineta steineri</name>
    <dbReference type="NCBI Taxonomy" id="433720"/>
    <lineage>
        <taxon>Eukaryota</taxon>
        <taxon>Metazoa</taxon>
        <taxon>Spiralia</taxon>
        <taxon>Gnathifera</taxon>
        <taxon>Rotifera</taxon>
        <taxon>Eurotatoria</taxon>
        <taxon>Bdelloidea</taxon>
        <taxon>Adinetida</taxon>
        <taxon>Adinetidae</taxon>
        <taxon>Adineta</taxon>
    </lineage>
</organism>
<dbReference type="EMBL" id="CAJNOG010007615">
    <property type="protein sequence ID" value="CAF1566006.1"/>
    <property type="molecule type" value="Genomic_DNA"/>
</dbReference>
<proteinExistence type="predicted"/>
<protein>
    <submittedName>
        <fullName evidence="1">Uncharacterized protein</fullName>
    </submittedName>
</protein>
<comment type="caution">
    <text evidence="1">The sequence shown here is derived from an EMBL/GenBank/DDBJ whole genome shotgun (WGS) entry which is preliminary data.</text>
</comment>
<evidence type="ECO:0000313" key="1">
    <source>
        <dbReference type="EMBL" id="CAF1566006.1"/>
    </source>
</evidence>
<name>A0A815Y4J8_9BILA</name>
<dbReference type="AlphaFoldDB" id="A0A815Y4J8"/>
<dbReference type="Proteomes" id="UP000663845">
    <property type="component" value="Unassembled WGS sequence"/>
</dbReference>
<reference evidence="1" key="1">
    <citation type="submission" date="2021-02" db="EMBL/GenBank/DDBJ databases">
        <authorList>
            <person name="Nowell W R."/>
        </authorList>
    </citation>
    <scope>NUCLEOTIDE SEQUENCE</scope>
</reference>